<comment type="caution">
    <text evidence="2">The sequence shown here is derived from an EMBL/GenBank/DDBJ whole genome shotgun (WGS) entry which is preliminary data.</text>
</comment>
<proteinExistence type="predicted"/>
<keyword evidence="3" id="KW-1185">Reference proteome</keyword>
<organism evidence="2 3">
    <name type="scientific">Calidifontibacter indicus</name>
    <dbReference type="NCBI Taxonomy" id="419650"/>
    <lineage>
        <taxon>Bacteria</taxon>
        <taxon>Bacillati</taxon>
        <taxon>Actinomycetota</taxon>
        <taxon>Actinomycetes</taxon>
        <taxon>Micrococcales</taxon>
        <taxon>Dermacoccaceae</taxon>
        <taxon>Calidifontibacter</taxon>
    </lineage>
</organism>
<dbReference type="AlphaFoldDB" id="A0A3D9UN56"/>
<sequence>MNPPVPPRVVRRLVRDPIYAIGAPLMMLLLILLGAIVWVLEIPSRRKRGWRLLWTSAAAVLLDWSVFLRCVWLWCAMPALQL</sequence>
<keyword evidence="1" id="KW-1133">Transmembrane helix</keyword>
<evidence type="ECO:0000313" key="2">
    <source>
        <dbReference type="EMBL" id="REF30898.1"/>
    </source>
</evidence>
<keyword evidence="1" id="KW-0812">Transmembrane</keyword>
<evidence type="ECO:0000256" key="1">
    <source>
        <dbReference type="SAM" id="Phobius"/>
    </source>
</evidence>
<name>A0A3D9UN56_9MICO</name>
<dbReference type="EMBL" id="QTUA01000001">
    <property type="protein sequence ID" value="REF30898.1"/>
    <property type="molecule type" value="Genomic_DNA"/>
</dbReference>
<dbReference type="Proteomes" id="UP000256253">
    <property type="component" value="Unassembled WGS sequence"/>
</dbReference>
<reference evidence="2 3" key="1">
    <citation type="submission" date="2018-08" db="EMBL/GenBank/DDBJ databases">
        <title>Sequencing the genomes of 1000 actinobacteria strains.</title>
        <authorList>
            <person name="Klenk H.-P."/>
        </authorList>
    </citation>
    <scope>NUCLEOTIDE SEQUENCE [LARGE SCALE GENOMIC DNA]</scope>
    <source>
        <strain evidence="2 3">DSM 22967</strain>
    </source>
</reference>
<keyword evidence="1" id="KW-0472">Membrane</keyword>
<feature type="transmembrane region" description="Helical" evidence="1">
    <location>
        <begin position="20"/>
        <end position="40"/>
    </location>
</feature>
<gene>
    <name evidence="2" type="ORF">DFJ65_1931</name>
</gene>
<feature type="transmembrane region" description="Helical" evidence="1">
    <location>
        <begin position="52"/>
        <end position="74"/>
    </location>
</feature>
<protein>
    <submittedName>
        <fullName evidence="2">Uncharacterized protein</fullName>
    </submittedName>
</protein>
<evidence type="ECO:0000313" key="3">
    <source>
        <dbReference type="Proteomes" id="UP000256253"/>
    </source>
</evidence>
<dbReference type="RefSeq" id="WP_115922825.1">
    <property type="nucleotide sequence ID" value="NZ_QTUA01000001.1"/>
</dbReference>
<accession>A0A3D9UN56</accession>